<proteinExistence type="predicted"/>
<accession>A0A158FSD5</accession>
<gene>
    <name evidence="3" type="ORF">AWB65_01215</name>
</gene>
<keyword evidence="4" id="KW-1185">Reference proteome</keyword>
<feature type="signal peptide" evidence="2">
    <location>
        <begin position="1"/>
        <end position="26"/>
    </location>
</feature>
<name>A0A158FSD5_9BURK</name>
<dbReference type="AlphaFoldDB" id="A0A158FSD5"/>
<dbReference type="STRING" id="326474.AWB65_01215"/>
<evidence type="ECO:0000256" key="2">
    <source>
        <dbReference type="SAM" id="SignalP"/>
    </source>
</evidence>
<sequence>MNIRHRLAFRPLQAMFAAGAATSGQAARALSLRQATLILAGVAPMLASAATGTVKNASPRADEPYQTEMMDSVLIEEPHQMPRVKRQARPQAKASVQRTSAARRRTAPRSGFNVSSAKVRGASAPQVAVTDVASRIAPVAMPDAAISAIAKPVKAEPRPQPIFDDWTSAAAIAESAYPAYDGWSRSAASSSDSGVPAGEMAASAGFGLAPLPGRAASAGITGARVTERVAASAQLHSVVAGVAIVTASETAGAASGRSQPILPVARVMPSGSDAVADPWSSAWFSRSSLMQGGATKAFDATLIAAPRDDSRDDWTRVSEVRPESESMNVLDAREVW</sequence>
<feature type="chain" id="PRO_5011116688" evidence="2">
    <location>
        <begin position="27"/>
        <end position="336"/>
    </location>
</feature>
<protein>
    <submittedName>
        <fullName evidence="3">Uncharacterized protein</fullName>
    </submittedName>
</protein>
<evidence type="ECO:0000313" key="3">
    <source>
        <dbReference type="EMBL" id="SAL22607.1"/>
    </source>
</evidence>
<comment type="caution">
    <text evidence="3">The sequence shown here is derived from an EMBL/GenBank/DDBJ whole genome shotgun (WGS) entry which is preliminary data.</text>
</comment>
<reference evidence="3" key="1">
    <citation type="submission" date="2016-01" db="EMBL/GenBank/DDBJ databases">
        <authorList>
            <person name="Peeters C."/>
        </authorList>
    </citation>
    <scope>NUCLEOTIDE SEQUENCE [LARGE SCALE GENOMIC DNA]</scope>
    <source>
        <strain evidence="3">LMG 22934</strain>
    </source>
</reference>
<dbReference type="Proteomes" id="UP000054977">
    <property type="component" value="Unassembled WGS sequence"/>
</dbReference>
<dbReference type="EMBL" id="FCNW02000003">
    <property type="protein sequence ID" value="SAL22607.1"/>
    <property type="molecule type" value="Genomic_DNA"/>
</dbReference>
<evidence type="ECO:0000313" key="4">
    <source>
        <dbReference type="Proteomes" id="UP000054977"/>
    </source>
</evidence>
<keyword evidence="2" id="KW-0732">Signal</keyword>
<dbReference type="OrthoDB" id="9133330at2"/>
<evidence type="ECO:0000256" key="1">
    <source>
        <dbReference type="SAM" id="MobiDB-lite"/>
    </source>
</evidence>
<feature type="region of interest" description="Disordered" evidence="1">
    <location>
        <begin position="81"/>
        <end position="117"/>
    </location>
</feature>
<organism evidence="3 4">
    <name type="scientific">Caballeronia humi</name>
    <dbReference type="NCBI Taxonomy" id="326474"/>
    <lineage>
        <taxon>Bacteria</taxon>
        <taxon>Pseudomonadati</taxon>
        <taxon>Pseudomonadota</taxon>
        <taxon>Betaproteobacteria</taxon>
        <taxon>Burkholderiales</taxon>
        <taxon>Burkholderiaceae</taxon>
        <taxon>Caballeronia</taxon>
    </lineage>
</organism>